<protein>
    <submittedName>
        <fullName evidence="1">Uncharacterized protein</fullName>
    </submittedName>
</protein>
<proteinExistence type="predicted"/>
<name>A0A3L6TQY8_PANMI</name>
<dbReference type="STRING" id="4540.A0A3L6TQY8"/>
<comment type="caution">
    <text evidence="1">The sequence shown here is derived from an EMBL/GenBank/DDBJ whole genome shotgun (WGS) entry which is preliminary data.</text>
</comment>
<dbReference type="Proteomes" id="UP000275267">
    <property type="component" value="Unassembled WGS sequence"/>
</dbReference>
<accession>A0A3L6TQY8</accession>
<dbReference type="GO" id="GO:0016020">
    <property type="term" value="C:membrane"/>
    <property type="evidence" value="ECO:0007669"/>
    <property type="project" value="GOC"/>
</dbReference>
<dbReference type="InterPro" id="IPR004463">
    <property type="entry name" value="UDP-acyl_GlcNac_deAcase"/>
</dbReference>
<dbReference type="AlphaFoldDB" id="A0A3L6TQY8"/>
<dbReference type="EMBL" id="PQIB02000001">
    <property type="protein sequence ID" value="RLN41628.1"/>
    <property type="molecule type" value="Genomic_DNA"/>
</dbReference>
<dbReference type="PANTHER" id="PTHR33694:SF1">
    <property type="entry name" value="UDP-3-O-ACYL-N-ACETYLGLUCOSAMINE DEACETYLASE 1, MITOCHONDRIAL-RELATED"/>
    <property type="match status" value="1"/>
</dbReference>
<dbReference type="PANTHER" id="PTHR33694">
    <property type="entry name" value="UDP-3-O-ACYL-N-ACETYLGLUCOSAMINE DEACETYLASE 1, MITOCHONDRIAL-RELATED"/>
    <property type="match status" value="1"/>
</dbReference>
<organism evidence="1 2">
    <name type="scientific">Panicum miliaceum</name>
    <name type="common">Proso millet</name>
    <name type="synonym">Broomcorn millet</name>
    <dbReference type="NCBI Taxonomy" id="4540"/>
    <lineage>
        <taxon>Eukaryota</taxon>
        <taxon>Viridiplantae</taxon>
        <taxon>Streptophyta</taxon>
        <taxon>Embryophyta</taxon>
        <taxon>Tracheophyta</taxon>
        <taxon>Spermatophyta</taxon>
        <taxon>Magnoliopsida</taxon>
        <taxon>Liliopsida</taxon>
        <taxon>Poales</taxon>
        <taxon>Poaceae</taxon>
        <taxon>PACMAD clade</taxon>
        <taxon>Panicoideae</taxon>
        <taxon>Panicodae</taxon>
        <taxon>Paniceae</taxon>
        <taxon>Panicinae</taxon>
        <taxon>Panicum</taxon>
        <taxon>Panicum sect. Panicum</taxon>
    </lineage>
</organism>
<dbReference type="GO" id="GO:0009245">
    <property type="term" value="P:lipid A biosynthetic process"/>
    <property type="evidence" value="ECO:0007669"/>
    <property type="project" value="InterPro"/>
</dbReference>
<dbReference type="OrthoDB" id="10265200at2759"/>
<reference evidence="2" key="1">
    <citation type="journal article" date="2019" name="Nat. Commun.">
        <title>The genome of broomcorn millet.</title>
        <authorList>
            <person name="Zou C."/>
            <person name="Miki D."/>
            <person name="Li D."/>
            <person name="Tang Q."/>
            <person name="Xiao L."/>
            <person name="Rajput S."/>
            <person name="Deng P."/>
            <person name="Jia W."/>
            <person name="Huang R."/>
            <person name="Zhang M."/>
            <person name="Sun Y."/>
            <person name="Hu J."/>
            <person name="Fu X."/>
            <person name="Schnable P.S."/>
            <person name="Li F."/>
            <person name="Zhang H."/>
            <person name="Feng B."/>
            <person name="Zhu X."/>
            <person name="Liu R."/>
            <person name="Schnable J.C."/>
            <person name="Zhu J.-K."/>
            <person name="Zhang H."/>
        </authorList>
    </citation>
    <scope>NUCLEOTIDE SEQUENCE [LARGE SCALE GENOMIC DNA]</scope>
</reference>
<dbReference type="GO" id="GO:0103117">
    <property type="term" value="F:UDP-3-O-acyl-N-acetylglucosamine deacetylase activity"/>
    <property type="evidence" value="ECO:0007669"/>
    <property type="project" value="InterPro"/>
</dbReference>
<sequence>MSSAPARALKSASRAAFSWKPTIPRSARRRGGRRERWWPFSLRWGSTRERAATLIPTHAGEARLAAEVGNAEPLSQLCTTLRRGEGGGPRVRTVDLLSAMEVLDVDNSHGEVSGGERDDCFVAAFPSSQICITYGIDFPKVPAIES</sequence>
<evidence type="ECO:0000313" key="2">
    <source>
        <dbReference type="Proteomes" id="UP000275267"/>
    </source>
</evidence>
<keyword evidence="2" id="KW-1185">Reference proteome</keyword>
<evidence type="ECO:0000313" key="1">
    <source>
        <dbReference type="EMBL" id="RLN41628.1"/>
    </source>
</evidence>
<gene>
    <name evidence="1" type="ORF">C2845_PM01G09180</name>
</gene>